<dbReference type="Proteomes" id="UP001175271">
    <property type="component" value="Unassembled WGS sequence"/>
</dbReference>
<comment type="caution">
    <text evidence="2">The sequence shown here is derived from an EMBL/GenBank/DDBJ whole genome shotgun (WGS) entry which is preliminary data.</text>
</comment>
<reference evidence="2" key="1">
    <citation type="submission" date="2023-06" db="EMBL/GenBank/DDBJ databases">
        <title>Genomic analysis of the entomopathogenic nematode Steinernema hermaphroditum.</title>
        <authorList>
            <person name="Schwarz E.M."/>
            <person name="Heppert J.K."/>
            <person name="Baniya A."/>
            <person name="Schwartz H.T."/>
            <person name="Tan C.-H."/>
            <person name="Antoshechkin I."/>
            <person name="Sternberg P.W."/>
            <person name="Goodrich-Blair H."/>
            <person name="Dillman A.R."/>
        </authorList>
    </citation>
    <scope>NUCLEOTIDE SEQUENCE</scope>
    <source>
        <strain evidence="2">PS9179</strain>
        <tissue evidence="2">Whole animal</tissue>
    </source>
</reference>
<name>A0AA39M9W1_9BILA</name>
<evidence type="ECO:0000256" key="1">
    <source>
        <dbReference type="SAM" id="Phobius"/>
    </source>
</evidence>
<keyword evidence="1" id="KW-0472">Membrane</keyword>
<evidence type="ECO:0000313" key="2">
    <source>
        <dbReference type="EMBL" id="KAK0426976.1"/>
    </source>
</evidence>
<feature type="transmembrane region" description="Helical" evidence="1">
    <location>
        <begin position="181"/>
        <end position="200"/>
    </location>
</feature>
<organism evidence="2 3">
    <name type="scientific">Steinernema hermaphroditum</name>
    <dbReference type="NCBI Taxonomy" id="289476"/>
    <lineage>
        <taxon>Eukaryota</taxon>
        <taxon>Metazoa</taxon>
        <taxon>Ecdysozoa</taxon>
        <taxon>Nematoda</taxon>
        <taxon>Chromadorea</taxon>
        <taxon>Rhabditida</taxon>
        <taxon>Tylenchina</taxon>
        <taxon>Panagrolaimomorpha</taxon>
        <taxon>Strongyloidoidea</taxon>
        <taxon>Steinernematidae</taxon>
        <taxon>Steinernema</taxon>
    </lineage>
</organism>
<keyword evidence="3" id="KW-1185">Reference proteome</keyword>
<feature type="transmembrane region" description="Helical" evidence="1">
    <location>
        <begin position="125"/>
        <end position="146"/>
    </location>
</feature>
<accession>A0AA39M9W1</accession>
<sequence>MNSSAPSHTWDNVFVGTVYLLANIIMLPIYVIFLIIFVRKEPYRSSMTFKIMFYLGVVECFQLVSGVQSGIMSFLDTTVHYDFDMIGGALNCVGLFGRPLFLLILALNRFVNLTRLIRSRKNEKIVFSVLLAIASLATFFGFAYRITIGKAHYYLGYDIYRPLKTTGAAAIIKHITVGVDITAIALATLIYFGVFAFIIYKRKTTRMLALLKSTDIPVIAQGIITLSHAAVVKCGTGHIFVSMLESRPANIAYIIWLETMTLINPLSYLILVRYKDAGVSWLYYNTQEFAKKLHQVHQTAHKFDFDEQGGTNEQKLLLWDEFKSCDCFTKGTKETCLWS</sequence>
<feature type="transmembrane region" description="Helical" evidence="1">
    <location>
        <begin position="51"/>
        <end position="75"/>
    </location>
</feature>
<dbReference type="PANTHER" id="PTHR23021">
    <property type="entry name" value="SERPENTINE RECEPTOR, CLASS T"/>
    <property type="match status" value="1"/>
</dbReference>
<dbReference type="AlphaFoldDB" id="A0AA39M9W1"/>
<proteinExistence type="predicted"/>
<gene>
    <name evidence="2" type="ORF">QR680_009998</name>
</gene>
<dbReference type="EMBL" id="JAUCMV010000001">
    <property type="protein sequence ID" value="KAK0426976.1"/>
    <property type="molecule type" value="Genomic_DNA"/>
</dbReference>
<keyword evidence="1" id="KW-0812">Transmembrane</keyword>
<dbReference type="PANTHER" id="PTHR23021:SF26">
    <property type="entry name" value="SERPENTINE RECEPTOR, CLASS T"/>
    <property type="match status" value="1"/>
</dbReference>
<keyword evidence="1" id="KW-1133">Transmembrane helix</keyword>
<feature type="transmembrane region" description="Helical" evidence="1">
    <location>
        <begin position="20"/>
        <end position="39"/>
    </location>
</feature>
<evidence type="ECO:0000313" key="3">
    <source>
        <dbReference type="Proteomes" id="UP001175271"/>
    </source>
</evidence>
<dbReference type="InterPro" id="IPR019425">
    <property type="entry name" value="7TM_GPCR_serpentine_rcpt_Srt"/>
</dbReference>
<feature type="transmembrane region" description="Helical" evidence="1">
    <location>
        <begin position="95"/>
        <end position="113"/>
    </location>
</feature>
<protein>
    <submittedName>
        <fullName evidence="2">Uncharacterized protein</fullName>
    </submittedName>
</protein>